<dbReference type="Proteomes" id="UP000095283">
    <property type="component" value="Unplaced"/>
</dbReference>
<proteinExistence type="predicted"/>
<keyword evidence="1" id="KW-1133">Transmembrane helix</keyword>
<name>A0A1I7W642_HETBA</name>
<accession>A0A1I7W642</accession>
<organism evidence="2 3">
    <name type="scientific">Heterorhabditis bacteriophora</name>
    <name type="common">Entomopathogenic nematode worm</name>
    <dbReference type="NCBI Taxonomy" id="37862"/>
    <lineage>
        <taxon>Eukaryota</taxon>
        <taxon>Metazoa</taxon>
        <taxon>Ecdysozoa</taxon>
        <taxon>Nematoda</taxon>
        <taxon>Chromadorea</taxon>
        <taxon>Rhabditida</taxon>
        <taxon>Rhabditina</taxon>
        <taxon>Rhabditomorpha</taxon>
        <taxon>Strongyloidea</taxon>
        <taxon>Heterorhabditidae</taxon>
        <taxon>Heterorhabditis</taxon>
    </lineage>
</organism>
<keyword evidence="1" id="KW-0472">Membrane</keyword>
<evidence type="ECO:0000256" key="1">
    <source>
        <dbReference type="SAM" id="Phobius"/>
    </source>
</evidence>
<keyword evidence="1" id="KW-0812">Transmembrane</keyword>
<protein>
    <submittedName>
        <fullName evidence="3">TLC domain-containing protein</fullName>
    </submittedName>
</protein>
<evidence type="ECO:0000313" key="2">
    <source>
        <dbReference type="Proteomes" id="UP000095283"/>
    </source>
</evidence>
<dbReference type="AlphaFoldDB" id="A0A1I7W642"/>
<feature type="transmembrane region" description="Helical" evidence="1">
    <location>
        <begin position="115"/>
        <end position="134"/>
    </location>
</feature>
<feature type="transmembrane region" description="Helical" evidence="1">
    <location>
        <begin position="208"/>
        <end position="228"/>
    </location>
</feature>
<keyword evidence="2" id="KW-1185">Reference proteome</keyword>
<sequence>MYLCCYFYLTYLKHSFYAEKSTSALFTGINSVRMNVHEITSFHYEELNSYDSFFTFLFNCALSTFPLYPNIILTSMYGNVHLNICIIKRNSKNSILLNTKILNKFKTKIITKFEYTVYASSIITSVFLSFFIFAKLIKQAYFIIIYLIHHEFFYNTFICYDEDYALSQSNALIHLIVLLISTQFVDHVDKTTSVLWFSISLFWLDELMDFFFCIMSGMIASVIQVFLYRYQVLHMSHNCLTPKVFRNVLTFIYLIIVVPQSVLWSFIQVDQRKAKKQLENVRIYK</sequence>
<evidence type="ECO:0000313" key="3">
    <source>
        <dbReference type="WBParaSite" id="Hba_00080"/>
    </source>
</evidence>
<dbReference type="WBParaSite" id="Hba_00080">
    <property type="protein sequence ID" value="Hba_00080"/>
    <property type="gene ID" value="Hba_00080"/>
</dbReference>
<reference evidence="3" key="1">
    <citation type="submission" date="2016-11" db="UniProtKB">
        <authorList>
            <consortium name="WormBaseParasite"/>
        </authorList>
    </citation>
    <scope>IDENTIFICATION</scope>
</reference>
<feature type="transmembrane region" description="Helical" evidence="1">
    <location>
        <begin position="248"/>
        <end position="267"/>
    </location>
</feature>